<protein>
    <submittedName>
        <fullName evidence="1">Uncharacterized protein</fullName>
    </submittedName>
</protein>
<reference evidence="1" key="1">
    <citation type="submission" date="2020-05" db="EMBL/GenBank/DDBJ databases">
        <title>Large-scale comparative analyses of tick genomes elucidate their genetic diversity and vector capacities.</title>
        <authorList>
            <person name="Jia N."/>
            <person name="Wang J."/>
            <person name="Shi W."/>
            <person name="Du L."/>
            <person name="Sun Y."/>
            <person name="Zhan W."/>
            <person name="Jiang J."/>
            <person name="Wang Q."/>
            <person name="Zhang B."/>
            <person name="Ji P."/>
            <person name="Sakyi L.B."/>
            <person name="Cui X."/>
            <person name="Yuan T."/>
            <person name="Jiang B."/>
            <person name="Yang W."/>
            <person name="Lam T.T.-Y."/>
            <person name="Chang Q."/>
            <person name="Ding S."/>
            <person name="Wang X."/>
            <person name="Zhu J."/>
            <person name="Ruan X."/>
            <person name="Zhao L."/>
            <person name="Wei J."/>
            <person name="Que T."/>
            <person name="Du C."/>
            <person name="Cheng J."/>
            <person name="Dai P."/>
            <person name="Han X."/>
            <person name="Huang E."/>
            <person name="Gao Y."/>
            <person name="Liu J."/>
            <person name="Shao H."/>
            <person name="Ye R."/>
            <person name="Li L."/>
            <person name="Wei W."/>
            <person name="Wang X."/>
            <person name="Wang C."/>
            <person name="Yang T."/>
            <person name="Huo Q."/>
            <person name="Li W."/>
            <person name="Guo W."/>
            <person name="Chen H."/>
            <person name="Zhou L."/>
            <person name="Ni X."/>
            <person name="Tian J."/>
            <person name="Zhou Y."/>
            <person name="Sheng Y."/>
            <person name="Liu T."/>
            <person name="Pan Y."/>
            <person name="Xia L."/>
            <person name="Li J."/>
            <person name="Zhao F."/>
            <person name="Cao W."/>
        </authorList>
    </citation>
    <scope>NUCLEOTIDE SEQUENCE</scope>
    <source>
        <strain evidence="1">Hyas-2018</strain>
    </source>
</reference>
<sequence>MVADVLEADFLVHCGLLVDVRSRRLNNSVSQATVPGNPSKEPPLSPGLPPSDQLFTRIQQKSP</sequence>
<evidence type="ECO:0000313" key="1">
    <source>
        <dbReference type="EMBL" id="KAH6948900.1"/>
    </source>
</evidence>
<accession>A0ACB7TQ17</accession>
<keyword evidence="2" id="KW-1185">Reference proteome</keyword>
<comment type="caution">
    <text evidence="1">The sequence shown here is derived from an EMBL/GenBank/DDBJ whole genome shotgun (WGS) entry which is preliminary data.</text>
</comment>
<evidence type="ECO:0000313" key="2">
    <source>
        <dbReference type="Proteomes" id="UP000821845"/>
    </source>
</evidence>
<gene>
    <name evidence="1" type="ORF">HPB50_026877</name>
</gene>
<proteinExistence type="predicted"/>
<dbReference type="EMBL" id="CM023481">
    <property type="protein sequence ID" value="KAH6948900.1"/>
    <property type="molecule type" value="Genomic_DNA"/>
</dbReference>
<dbReference type="Proteomes" id="UP000821845">
    <property type="component" value="Chromosome 1"/>
</dbReference>
<organism evidence="1 2">
    <name type="scientific">Hyalomma asiaticum</name>
    <name type="common">Tick</name>
    <dbReference type="NCBI Taxonomy" id="266040"/>
    <lineage>
        <taxon>Eukaryota</taxon>
        <taxon>Metazoa</taxon>
        <taxon>Ecdysozoa</taxon>
        <taxon>Arthropoda</taxon>
        <taxon>Chelicerata</taxon>
        <taxon>Arachnida</taxon>
        <taxon>Acari</taxon>
        <taxon>Parasitiformes</taxon>
        <taxon>Ixodida</taxon>
        <taxon>Ixodoidea</taxon>
        <taxon>Ixodidae</taxon>
        <taxon>Hyalomminae</taxon>
        <taxon>Hyalomma</taxon>
    </lineage>
</organism>
<name>A0ACB7TQ17_HYAAI</name>